<feature type="chain" id="PRO_5045870370" evidence="2">
    <location>
        <begin position="28"/>
        <end position="254"/>
    </location>
</feature>
<dbReference type="Proteomes" id="UP001498935">
    <property type="component" value="Unassembled WGS sequence"/>
</dbReference>
<keyword evidence="4" id="KW-1185">Reference proteome</keyword>
<evidence type="ECO:0000313" key="4">
    <source>
        <dbReference type="Proteomes" id="UP001498935"/>
    </source>
</evidence>
<evidence type="ECO:0000313" key="3">
    <source>
        <dbReference type="EMBL" id="GAA5341700.1"/>
    </source>
</evidence>
<sequence>MRARAAALLAALALSGPMALGASTAVAAEDTEATGGSPCTPQAQCQRLSASGPGLGRPTTDPTTGPASPGTESPGIGTPSESPTDPPEATDPPGTTNPPSPTESPTAPVEAKQDDDAPVFAKTPAAMGSKALSFTGLSGVSIVDVPTADGGSIRTLKITAESITISGFSLTVRPPGEPGLVTKADEMTLKGHVSVYLGSITATTKGGKSLTLGTDTPPPLDDVEPGLVRVTMGLVGSMADSITYSNTDQKIVAP</sequence>
<reference evidence="3 4" key="1">
    <citation type="submission" date="2024-02" db="EMBL/GenBank/DDBJ databases">
        <title>Characterization of antibiotic resistant novel bacterial strains and their environmental applications.</title>
        <authorList>
            <person name="Manzoor S."/>
            <person name="Abbas S."/>
            <person name="Arshad M."/>
            <person name="Li W.J."/>
            <person name="Ahmed I."/>
        </authorList>
    </citation>
    <scope>NUCLEOTIDE SEQUENCE [LARGE SCALE GENOMIC DNA]</scope>
    <source>
        <strain evidence="3 4">KACC 15558</strain>
    </source>
</reference>
<feature type="compositionally biased region" description="Pro residues" evidence="1">
    <location>
        <begin position="84"/>
        <end position="102"/>
    </location>
</feature>
<evidence type="ECO:0000256" key="1">
    <source>
        <dbReference type="SAM" id="MobiDB-lite"/>
    </source>
</evidence>
<evidence type="ECO:0000256" key="2">
    <source>
        <dbReference type="SAM" id="SignalP"/>
    </source>
</evidence>
<dbReference type="RefSeq" id="WP_342038682.1">
    <property type="nucleotide sequence ID" value="NZ_BAABBK010000013.1"/>
</dbReference>
<organism evidence="3 4">
    <name type="scientific">Brevibacterium ammoniilyticum</name>
    <dbReference type="NCBI Taxonomy" id="1046555"/>
    <lineage>
        <taxon>Bacteria</taxon>
        <taxon>Bacillati</taxon>
        <taxon>Actinomycetota</taxon>
        <taxon>Actinomycetes</taxon>
        <taxon>Micrococcales</taxon>
        <taxon>Brevibacteriaceae</taxon>
        <taxon>Brevibacterium</taxon>
    </lineage>
</organism>
<feature type="signal peptide" evidence="2">
    <location>
        <begin position="1"/>
        <end position="27"/>
    </location>
</feature>
<comment type="caution">
    <text evidence="3">The sequence shown here is derived from an EMBL/GenBank/DDBJ whole genome shotgun (WGS) entry which is preliminary data.</text>
</comment>
<gene>
    <name evidence="3" type="ORF">KACC15558_27410</name>
</gene>
<keyword evidence="2" id="KW-0732">Signal</keyword>
<dbReference type="EMBL" id="BAABNP010000012">
    <property type="protein sequence ID" value="GAA5341700.1"/>
    <property type="molecule type" value="Genomic_DNA"/>
</dbReference>
<protein>
    <submittedName>
        <fullName evidence="3">Uncharacterized protein</fullName>
    </submittedName>
</protein>
<accession>A0ABP9U255</accession>
<feature type="compositionally biased region" description="Polar residues" evidence="1">
    <location>
        <begin position="37"/>
        <end position="49"/>
    </location>
</feature>
<name>A0ABP9U255_9MICO</name>
<proteinExistence type="predicted"/>
<feature type="region of interest" description="Disordered" evidence="1">
    <location>
        <begin position="32"/>
        <end position="114"/>
    </location>
</feature>